<comment type="catalytic activity">
    <reaction evidence="1">
        <text>Hydrolysis of terminal non-reducing beta-D-galactose residues in beta-D-galactosides.</text>
        <dbReference type="EC" id="3.2.1.23"/>
    </reaction>
</comment>
<organism evidence="6 7">
    <name type="scientific">Streptomyces spongiae</name>
    <dbReference type="NCBI Taxonomy" id="565072"/>
    <lineage>
        <taxon>Bacteria</taxon>
        <taxon>Bacillati</taxon>
        <taxon>Actinomycetota</taxon>
        <taxon>Actinomycetes</taxon>
        <taxon>Kitasatosporales</taxon>
        <taxon>Streptomycetaceae</taxon>
        <taxon>Streptomyces</taxon>
    </lineage>
</organism>
<dbReference type="EMBL" id="VJZC01000068">
    <property type="protein sequence ID" value="MPY58055.1"/>
    <property type="molecule type" value="Genomic_DNA"/>
</dbReference>
<feature type="domain" description="Beta galactosidase small chain/" evidence="5">
    <location>
        <begin position="18"/>
        <end position="278"/>
    </location>
</feature>
<keyword evidence="4" id="KW-0326">Glycosidase</keyword>
<dbReference type="GO" id="GO:0009341">
    <property type="term" value="C:beta-galactosidase complex"/>
    <property type="evidence" value="ECO:0007669"/>
    <property type="project" value="InterPro"/>
</dbReference>
<dbReference type="InterPro" id="IPR050347">
    <property type="entry name" value="Bact_Beta-galactosidase"/>
</dbReference>
<dbReference type="AlphaFoldDB" id="A0A5N8XHL7"/>
<feature type="non-terminal residue" evidence="6">
    <location>
        <position position="1"/>
    </location>
</feature>
<dbReference type="Gene3D" id="2.70.98.10">
    <property type="match status" value="1"/>
</dbReference>
<dbReference type="GO" id="GO:0030246">
    <property type="term" value="F:carbohydrate binding"/>
    <property type="evidence" value="ECO:0007669"/>
    <property type="project" value="InterPro"/>
</dbReference>
<dbReference type="PANTHER" id="PTHR46323:SF2">
    <property type="entry name" value="BETA-GALACTOSIDASE"/>
    <property type="match status" value="1"/>
</dbReference>
<accession>A0A5N8XHL7</accession>
<evidence type="ECO:0000256" key="4">
    <source>
        <dbReference type="ARBA" id="ARBA00023295"/>
    </source>
</evidence>
<evidence type="ECO:0000259" key="5">
    <source>
        <dbReference type="SMART" id="SM01038"/>
    </source>
</evidence>
<dbReference type="EC" id="3.2.1.23" evidence="2"/>
<evidence type="ECO:0000256" key="1">
    <source>
        <dbReference type="ARBA" id="ARBA00001412"/>
    </source>
</evidence>
<evidence type="ECO:0000256" key="3">
    <source>
        <dbReference type="ARBA" id="ARBA00022801"/>
    </source>
</evidence>
<gene>
    <name evidence="6" type="ORF">FNH08_13010</name>
</gene>
<dbReference type="Pfam" id="PF02929">
    <property type="entry name" value="Bgal_small_N"/>
    <property type="match status" value="1"/>
</dbReference>
<evidence type="ECO:0000313" key="7">
    <source>
        <dbReference type="Proteomes" id="UP000400924"/>
    </source>
</evidence>
<dbReference type="GO" id="GO:0005990">
    <property type="term" value="P:lactose catabolic process"/>
    <property type="evidence" value="ECO:0007669"/>
    <property type="project" value="TreeGrafter"/>
</dbReference>
<protein>
    <recommendedName>
        <fullName evidence="2">beta-galactosidase</fullName>
        <ecNumber evidence="2">3.2.1.23</ecNumber>
    </recommendedName>
</protein>
<dbReference type="SMART" id="SM01038">
    <property type="entry name" value="Bgal_small_N"/>
    <property type="match status" value="1"/>
</dbReference>
<keyword evidence="7" id="KW-1185">Reference proteome</keyword>
<proteinExistence type="predicted"/>
<sequence>SPAVTGAGPLLRTDVGFSLGAARFDSAGRLVRLGDLDIDGLRPDVWRAPTDNDRGGEEPVERAWRSMGLHRTRHRLVEVSHDSESLLVRTRVGVAGHDRALFADHHWRAEGDSVRLTFGVTPHGDWPHPLPRLGLRMELPQHLDTVRWYGLGPGEAYPDSRRAGRVGRFTRTVSEMQTPYVLPQENGHRADVRWAELTGPDGSGLRVRGQELFGLTVRRWTNEDLDAARHLPDLVPGENIHLTLDLAQHGLGSASCGPGVLPAYALTAVPMETSFVFSPLTS</sequence>
<dbReference type="RefSeq" id="WP_228034085.1">
    <property type="nucleotide sequence ID" value="NZ_VJZC01000068.1"/>
</dbReference>
<reference evidence="6 7" key="1">
    <citation type="submission" date="2019-07" db="EMBL/GenBank/DDBJ databases">
        <title>New species of Amycolatopsis and Streptomyces.</title>
        <authorList>
            <person name="Duangmal K."/>
            <person name="Teo W.F.A."/>
            <person name="Lipun K."/>
        </authorList>
    </citation>
    <scope>NUCLEOTIDE SEQUENCE [LARGE SCALE GENOMIC DNA]</scope>
    <source>
        <strain evidence="6 7">NBRC 106415</strain>
    </source>
</reference>
<dbReference type="PANTHER" id="PTHR46323">
    <property type="entry name" value="BETA-GALACTOSIDASE"/>
    <property type="match status" value="1"/>
</dbReference>
<keyword evidence="3" id="KW-0378">Hydrolase</keyword>
<comment type="caution">
    <text evidence="6">The sequence shown here is derived from an EMBL/GenBank/DDBJ whole genome shotgun (WGS) entry which is preliminary data.</text>
</comment>
<dbReference type="InterPro" id="IPR014718">
    <property type="entry name" value="GH-type_carb-bd"/>
</dbReference>
<dbReference type="InterPro" id="IPR004199">
    <property type="entry name" value="B-gal_small/dom_5"/>
</dbReference>
<dbReference type="SUPFAM" id="SSF74650">
    <property type="entry name" value="Galactose mutarotase-like"/>
    <property type="match status" value="1"/>
</dbReference>
<dbReference type="Proteomes" id="UP000400924">
    <property type="component" value="Unassembled WGS sequence"/>
</dbReference>
<evidence type="ECO:0000313" key="6">
    <source>
        <dbReference type="EMBL" id="MPY58055.1"/>
    </source>
</evidence>
<evidence type="ECO:0000256" key="2">
    <source>
        <dbReference type="ARBA" id="ARBA00012756"/>
    </source>
</evidence>
<dbReference type="InterPro" id="IPR011013">
    <property type="entry name" value="Gal_mutarotase_sf_dom"/>
</dbReference>
<dbReference type="GO" id="GO:0004565">
    <property type="term" value="F:beta-galactosidase activity"/>
    <property type="evidence" value="ECO:0007669"/>
    <property type="project" value="UniProtKB-EC"/>
</dbReference>
<name>A0A5N8XHL7_9ACTN</name>